<keyword evidence="2" id="KW-0812">Transmembrane</keyword>
<feature type="compositionally biased region" description="Low complexity" evidence="1">
    <location>
        <begin position="118"/>
        <end position="133"/>
    </location>
</feature>
<name>A0A7H8NG34_9ACTN</name>
<gene>
    <name evidence="4" type="ORF">HUT08_32325</name>
</gene>
<dbReference type="Pfam" id="PF25302">
    <property type="entry name" value="NADase_transloc"/>
    <property type="match status" value="1"/>
</dbReference>
<dbReference type="InterPro" id="IPR057561">
    <property type="entry name" value="NADase_transloc"/>
</dbReference>
<feature type="compositionally biased region" description="Low complexity" evidence="1">
    <location>
        <begin position="36"/>
        <end position="51"/>
    </location>
</feature>
<feature type="compositionally biased region" description="Low complexity" evidence="1">
    <location>
        <begin position="145"/>
        <end position="157"/>
    </location>
</feature>
<evidence type="ECO:0000313" key="5">
    <source>
        <dbReference type="Proteomes" id="UP000509303"/>
    </source>
</evidence>
<evidence type="ECO:0000313" key="4">
    <source>
        <dbReference type="EMBL" id="QKW53459.1"/>
    </source>
</evidence>
<feature type="region of interest" description="Disordered" evidence="1">
    <location>
        <begin position="19"/>
        <end position="198"/>
    </location>
</feature>
<organism evidence="4 5">
    <name type="scientific">Streptomyces buecherae</name>
    <dbReference type="NCBI Taxonomy" id="2763006"/>
    <lineage>
        <taxon>Bacteria</taxon>
        <taxon>Bacillati</taxon>
        <taxon>Actinomycetota</taxon>
        <taxon>Actinomycetes</taxon>
        <taxon>Kitasatosporales</taxon>
        <taxon>Streptomycetaceae</taxon>
        <taxon>Streptomyces</taxon>
    </lineage>
</organism>
<dbReference type="RefSeq" id="WP_176165164.1">
    <property type="nucleotide sequence ID" value="NZ_CP054929.1"/>
</dbReference>
<evidence type="ECO:0000259" key="3">
    <source>
        <dbReference type="Pfam" id="PF25302"/>
    </source>
</evidence>
<feature type="compositionally biased region" description="Pro residues" evidence="1">
    <location>
        <begin position="158"/>
        <end position="169"/>
    </location>
</feature>
<keyword evidence="5" id="KW-1185">Reference proteome</keyword>
<evidence type="ECO:0000256" key="1">
    <source>
        <dbReference type="SAM" id="MobiDB-lite"/>
    </source>
</evidence>
<feature type="transmembrane region" description="Helical" evidence="2">
    <location>
        <begin position="255"/>
        <end position="276"/>
    </location>
</feature>
<dbReference type="AlphaFoldDB" id="A0A7H8NG34"/>
<protein>
    <submittedName>
        <fullName evidence="4">Zinc ribbon domain-containing protein</fullName>
    </submittedName>
</protein>
<feature type="compositionally biased region" description="Low complexity" evidence="1">
    <location>
        <begin position="75"/>
        <end position="111"/>
    </location>
</feature>
<keyword evidence="2" id="KW-0472">Membrane</keyword>
<dbReference type="EMBL" id="CP054929">
    <property type="protein sequence ID" value="QKW53459.1"/>
    <property type="molecule type" value="Genomic_DNA"/>
</dbReference>
<reference evidence="4 5" key="1">
    <citation type="submission" date="2020-06" db="EMBL/GenBank/DDBJ databases">
        <title>Genome mining for natural products.</title>
        <authorList>
            <person name="Zhang B."/>
            <person name="Shi J."/>
            <person name="Ge H."/>
        </authorList>
    </citation>
    <scope>NUCLEOTIDE SEQUENCE [LARGE SCALE GENOMIC DNA]</scope>
    <source>
        <strain evidence="4 5">NA00687</strain>
    </source>
</reference>
<evidence type="ECO:0000256" key="2">
    <source>
        <dbReference type="SAM" id="Phobius"/>
    </source>
</evidence>
<feature type="compositionally biased region" description="Low complexity" evidence="1">
    <location>
        <begin position="181"/>
        <end position="198"/>
    </location>
</feature>
<feature type="compositionally biased region" description="Pro residues" evidence="1">
    <location>
        <begin position="134"/>
        <end position="144"/>
    </location>
</feature>
<proteinExistence type="predicted"/>
<accession>A0A7H8NG34</accession>
<keyword evidence="2" id="KW-1133">Transmembrane helix</keyword>
<feature type="domain" description="NAD glycohydrolase translocation F5/8 type C" evidence="3">
    <location>
        <begin position="295"/>
        <end position="407"/>
    </location>
</feature>
<feature type="region of interest" description="Disordered" evidence="1">
    <location>
        <begin position="293"/>
        <end position="312"/>
    </location>
</feature>
<sequence length="432" mass="44912">MTRACPACGAANEETDDFCGNCGGYLGWSAPPPAPGVGSAPGGAAPHGADGAPEDADGAASPRPHRRTPATDAGPDASAPTASARPAAPQGPAAPDRAAPATEAPEPEAPATRPPDAGPTAAPAATAGDTPAGSTPPRPDPPPSDAQRTARAARSTPAPEPIRPGPASAPPESEAPRPVKPAKAVAPRPTVRPVTTDDPTTGIPCPACRAPNPPHRRFCRRCAAPLASVAARAPLPWWRTLWPLRRRTRARSGRLVRLFVILTVVAALCVGGYLLLPVARHVFEDTRDKLKKPKAVTPTRTSASAEVAGHPAGNTTDELRNRYWGAPSPGATVTYTFAKPFRLVELIVTNGASASRQEYARQGRALRMDMEVVAKDGQITRKRLDLADKPGSQTFHVGVSNATSIRLTLASPAGLTPGRHLALAEVEFFRRP</sequence>
<dbReference type="NCBIfam" id="NF047619">
    <property type="entry name" value="NADase_discoid"/>
    <property type="match status" value="1"/>
</dbReference>
<dbReference type="Proteomes" id="UP000509303">
    <property type="component" value="Chromosome"/>
</dbReference>